<keyword evidence="2" id="KW-0472">Membrane</keyword>
<evidence type="ECO:0000313" key="4">
    <source>
        <dbReference type="Proteomes" id="UP001140453"/>
    </source>
</evidence>
<proteinExistence type="predicted"/>
<dbReference type="InterPro" id="IPR021100">
    <property type="entry name" value="N-glycosylation_EOS1"/>
</dbReference>
<dbReference type="OrthoDB" id="2139606at2759"/>
<organism evidence="3 4">
    <name type="scientific">Gnomoniopsis smithogilvyi</name>
    <dbReference type="NCBI Taxonomy" id="1191159"/>
    <lineage>
        <taxon>Eukaryota</taxon>
        <taxon>Fungi</taxon>
        <taxon>Dikarya</taxon>
        <taxon>Ascomycota</taxon>
        <taxon>Pezizomycotina</taxon>
        <taxon>Sordariomycetes</taxon>
        <taxon>Sordariomycetidae</taxon>
        <taxon>Diaporthales</taxon>
        <taxon>Gnomoniaceae</taxon>
        <taxon>Gnomoniopsis</taxon>
    </lineage>
</organism>
<keyword evidence="2" id="KW-0812">Transmembrane</keyword>
<keyword evidence="4" id="KW-1185">Reference proteome</keyword>
<dbReference type="EMBL" id="JAPEVB010000006">
    <property type="protein sequence ID" value="KAJ4386638.1"/>
    <property type="molecule type" value="Genomic_DNA"/>
</dbReference>
<evidence type="ECO:0000256" key="1">
    <source>
        <dbReference type="SAM" id="MobiDB-lite"/>
    </source>
</evidence>
<sequence>MSARPPKARTWSTNTHNSSSNNNNNNSADEHRGRRRSEQKDLPPAYSTSHTTTATSINTLETHVSAISTTQQQHDGPVAAVPEPVVAAPTFLQPRVAAVLGVSKPWHPVLFLLRLFSIVPAIYFGFPVAIRGLLMLYRAFGLNYDESGRDGGAGEDKLLLTETILALMWCGCSGYLSFYFTDCLMSRWLINYTPSATALRLVAVSALNGYLQSWTLHLSGSSQDPFLLLPTWIIITSTLTMVYHITYRKINIRKETSTSISVFSMASYLSMVALLIQQHWDRSDWFDLPFVALGFRLLQGGGEVVVKVAEYANITVAP</sequence>
<feature type="compositionally biased region" description="Basic and acidic residues" evidence="1">
    <location>
        <begin position="28"/>
        <end position="41"/>
    </location>
</feature>
<dbReference type="PANTHER" id="PTHR28147">
    <property type="entry name" value="N-GLYCOSYLATION PROTEIN EOS1"/>
    <property type="match status" value="1"/>
</dbReference>
<dbReference type="PANTHER" id="PTHR28147:SF1">
    <property type="entry name" value="N-GLYCOSYLATION PROTEIN EOS1"/>
    <property type="match status" value="1"/>
</dbReference>
<dbReference type="Proteomes" id="UP001140453">
    <property type="component" value="Unassembled WGS sequence"/>
</dbReference>
<evidence type="ECO:0000313" key="3">
    <source>
        <dbReference type="EMBL" id="KAJ4386638.1"/>
    </source>
</evidence>
<feature type="region of interest" description="Disordered" evidence="1">
    <location>
        <begin position="1"/>
        <end position="54"/>
    </location>
</feature>
<dbReference type="GO" id="GO:0006487">
    <property type="term" value="P:protein N-linked glycosylation"/>
    <property type="evidence" value="ECO:0007669"/>
    <property type="project" value="TreeGrafter"/>
</dbReference>
<feature type="transmembrane region" description="Helical" evidence="2">
    <location>
        <begin position="227"/>
        <end position="247"/>
    </location>
</feature>
<feature type="transmembrane region" description="Helical" evidence="2">
    <location>
        <begin position="259"/>
        <end position="280"/>
    </location>
</feature>
<feature type="transmembrane region" description="Helical" evidence="2">
    <location>
        <begin position="188"/>
        <end position="207"/>
    </location>
</feature>
<keyword evidence="2" id="KW-1133">Transmembrane helix</keyword>
<dbReference type="AlphaFoldDB" id="A0A9W9CTR8"/>
<comment type="caution">
    <text evidence="3">The sequence shown here is derived from an EMBL/GenBank/DDBJ whole genome shotgun (WGS) entry which is preliminary data.</text>
</comment>
<name>A0A9W9CTR8_9PEZI</name>
<feature type="compositionally biased region" description="Low complexity" evidence="1">
    <location>
        <begin position="12"/>
        <end position="27"/>
    </location>
</feature>
<protein>
    <recommendedName>
        <fullName evidence="5">N-glycosylation protein EOS1</fullName>
    </recommendedName>
</protein>
<gene>
    <name evidence="3" type="ORF">N0V93_009536</name>
</gene>
<feature type="transmembrane region" description="Helical" evidence="2">
    <location>
        <begin position="158"/>
        <end position="181"/>
    </location>
</feature>
<feature type="transmembrane region" description="Helical" evidence="2">
    <location>
        <begin position="111"/>
        <end position="138"/>
    </location>
</feature>
<dbReference type="GO" id="GO:0005789">
    <property type="term" value="C:endoplasmic reticulum membrane"/>
    <property type="evidence" value="ECO:0007669"/>
    <property type="project" value="InterPro"/>
</dbReference>
<dbReference type="Pfam" id="PF12326">
    <property type="entry name" value="EOS1"/>
    <property type="match status" value="1"/>
</dbReference>
<accession>A0A9W9CTR8</accession>
<evidence type="ECO:0000256" key="2">
    <source>
        <dbReference type="SAM" id="Phobius"/>
    </source>
</evidence>
<evidence type="ECO:0008006" key="5">
    <source>
        <dbReference type="Google" id="ProtNLM"/>
    </source>
</evidence>
<dbReference type="GO" id="GO:0034599">
    <property type="term" value="P:cellular response to oxidative stress"/>
    <property type="evidence" value="ECO:0007669"/>
    <property type="project" value="InterPro"/>
</dbReference>
<reference evidence="3" key="1">
    <citation type="submission" date="2022-10" db="EMBL/GenBank/DDBJ databases">
        <title>Tapping the CABI collections for fungal endophytes: first genome assemblies for Collariella, Neodidymelliopsis, Ascochyta clinopodiicola, Didymella pomorum, Didymosphaeria variabile, Neocosmospora piperis and Neocucurbitaria cava.</title>
        <authorList>
            <person name="Hill R."/>
        </authorList>
    </citation>
    <scope>NUCLEOTIDE SEQUENCE</scope>
    <source>
        <strain evidence="3">IMI 355082</strain>
    </source>
</reference>